<keyword evidence="4" id="KW-0564">Palmitate</keyword>
<evidence type="ECO:0000313" key="7">
    <source>
        <dbReference type="EMBL" id="HGY39007.1"/>
    </source>
</evidence>
<protein>
    <recommendedName>
        <fullName evidence="8">Curli production assembly/transport component CsgG</fullName>
    </recommendedName>
</protein>
<dbReference type="Gene3D" id="2.40.10.410">
    <property type="entry name" value="FlgT, C-terminal domain"/>
    <property type="match status" value="1"/>
</dbReference>
<dbReference type="InterPro" id="IPR005534">
    <property type="entry name" value="Curli_assmbl/transp-comp_CsgG"/>
</dbReference>
<evidence type="ECO:0000256" key="1">
    <source>
        <dbReference type="ARBA" id="ARBA00022475"/>
    </source>
</evidence>
<dbReference type="EMBL" id="DTIY01000028">
    <property type="protein sequence ID" value="HGY39007.1"/>
    <property type="molecule type" value="Genomic_DNA"/>
</dbReference>
<dbReference type="Gene3D" id="2.20.110.10">
    <property type="entry name" value="Histone H3 K4-specific methyltransferase SET7/9 N-terminal domain"/>
    <property type="match status" value="1"/>
</dbReference>
<keyword evidence="3" id="KW-0472">Membrane</keyword>
<feature type="region of interest" description="Disordered" evidence="6">
    <location>
        <begin position="346"/>
        <end position="409"/>
    </location>
</feature>
<evidence type="ECO:0000256" key="3">
    <source>
        <dbReference type="ARBA" id="ARBA00023136"/>
    </source>
</evidence>
<feature type="compositionally biased region" description="Acidic residues" evidence="6">
    <location>
        <begin position="397"/>
        <end position="408"/>
    </location>
</feature>
<feature type="compositionally biased region" description="Basic and acidic residues" evidence="6">
    <location>
        <begin position="349"/>
        <end position="363"/>
    </location>
</feature>
<proteinExistence type="predicted"/>
<dbReference type="InterPro" id="IPR011652">
    <property type="entry name" value="MORN_2"/>
</dbReference>
<dbReference type="Pfam" id="PF07661">
    <property type="entry name" value="MORN_2"/>
    <property type="match status" value="3"/>
</dbReference>
<keyword evidence="2" id="KW-0732">Signal</keyword>
<evidence type="ECO:0000256" key="2">
    <source>
        <dbReference type="ARBA" id="ARBA00022729"/>
    </source>
</evidence>
<dbReference type="SUPFAM" id="SSF82185">
    <property type="entry name" value="Histone H3 K4-specific methyltransferase SET7/9 N-terminal domain"/>
    <property type="match status" value="1"/>
</dbReference>
<keyword evidence="5" id="KW-0449">Lipoprotein</keyword>
<accession>A0A7V4TFS7</accession>
<dbReference type="AlphaFoldDB" id="A0A7V4TFS7"/>
<evidence type="ECO:0000256" key="6">
    <source>
        <dbReference type="SAM" id="MobiDB-lite"/>
    </source>
</evidence>
<feature type="region of interest" description="Disordered" evidence="6">
    <location>
        <begin position="1"/>
        <end position="21"/>
    </location>
</feature>
<evidence type="ECO:0000256" key="5">
    <source>
        <dbReference type="ARBA" id="ARBA00023288"/>
    </source>
</evidence>
<evidence type="ECO:0000256" key="4">
    <source>
        <dbReference type="ARBA" id="ARBA00023139"/>
    </source>
</evidence>
<dbReference type="GO" id="GO:0030288">
    <property type="term" value="C:outer membrane-bounded periplasmic space"/>
    <property type="evidence" value="ECO:0007669"/>
    <property type="project" value="InterPro"/>
</dbReference>
<keyword evidence="1" id="KW-1003">Cell membrane</keyword>
<feature type="compositionally biased region" description="Polar residues" evidence="6">
    <location>
        <begin position="1"/>
        <end position="16"/>
    </location>
</feature>
<dbReference type="InterPro" id="IPR038165">
    <property type="entry name" value="FlgT_C_sf"/>
</dbReference>
<dbReference type="Gene3D" id="3.40.50.10610">
    <property type="entry name" value="ABC-type transport auxiliary lipoprotein component"/>
    <property type="match status" value="1"/>
</dbReference>
<organism evidence="7">
    <name type="scientific">Candidatus Caldatribacterium saccharofermentans</name>
    <dbReference type="NCBI Taxonomy" id="1454753"/>
    <lineage>
        <taxon>Bacteria</taxon>
        <taxon>Pseudomonadati</taxon>
        <taxon>Atribacterota</taxon>
        <taxon>Atribacteria</taxon>
        <taxon>Atribacterales</taxon>
        <taxon>Candidatus Caldatribacteriaceae</taxon>
        <taxon>Candidatus Caldatribacterium</taxon>
    </lineage>
</organism>
<reference evidence="7" key="1">
    <citation type="journal article" date="2020" name="mSystems">
        <title>Genome- and Community-Level Interaction Insights into Carbon Utilization and Element Cycling Functions of Hydrothermarchaeota in Hydrothermal Sediment.</title>
        <authorList>
            <person name="Zhou Z."/>
            <person name="Liu Y."/>
            <person name="Xu W."/>
            <person name="Pan J."/>
            <person name="Luo Z.H."/>
            <person name="Li M."/>
        </authorList>
    </citation>
    <scope>NUCLEOTIDE SEQUENCE [LARGE SCALE GENOMIC DNA]</scope>
    <source>
        <strain evidence="7">SpSt-82</strain>
    </source>
</reference>
<dbReference type="PANTHER" id="PTHR41164:SF1">
    <property type="entry name" value="CURLI PRODUCTION ASSEMBLY_TRANSPORT COMPONENT CSGG"/>
    <property type="match status" value="1"/>
</dbReference>
<gene>
    <name evidence="7" type="ORF">ENW11_04270</name>
</gene>
<comment type="caution">
    <text evidence="7">The sequence shown here is derived from an EMBL/GenBank/DDBJ whole genome shotgun (WGS) entry which is preliminary data.</text>
</comment>
<evidence type="ECO:0008006" key="8">
    <source>
        <dbReference type="Google" id="ProtNLM"/>
    </source>
</evidence>
<name>A0A7V4TFS7_9BACT</name>
<dbReference type="Pfam" id="PF03783">
    <property type="entry name" value="CsgG"/>
    <property type="match status" value="1"/>
</dbReference>
<dbReference type="PANTHER" id="PTHR41164">
    <property type="entry name" value="CURLI PRODUCTION ASSEMBLY/TRANSPORT COMPONENT CSGG"/>
    <property type="match status" value="1"/>
</dbReference>
<sequence length="545" mass="60017">MIPGQRRSSSVQTSKSPLPCGKPQELLQGRLRSRSRWASTLSEVGFMRPRLSGTLTAFLSTFLVLFCVSPVFPVVKPTVVVVGFDITVPGLQYEETLPAALTDLMINALINSNRFRVFERRKLEALLTEQGFQHYSGLVDPSTAVQLGRMLGAHYVMTGSITGISHRGGGGVRMGPVAFGESATLVTLTVRIVDVATGEILYSEVKQKKAKGSTVGLAIGPVDFYSRTSQDIITAVNAACEEIVATFIERMDQGVGELAQLPLQGYVVQTRGNTVYLNLGKDSGIVVGDVVRIYRPGEAIVDPKTGEVLDQELIFVAEARVSRVKDRVSEALVLRKTGTVSPEDVVEVVGREKGEPVPQKEESAVSISIETEAPPDTREEPSSFPEETAPPKTQEAESPEEPLPEETTFEGKTVQYYREFYPKGGGLKVEYTYYLANGKMVEHGVFTKYYDNGQIMIQGTYLDGKKEGVWKEYLRNGIPKTEGTYKNGVKEGLWVIYYPGGKKHFEGMYRNGEKDGEWIEYAGDGSIFARIVYKNGKVVSKKMEE</sequence>